<gene>
    <name evidence="1" type="ORF">SXIM_19190</name>
</gene>
<name>A0A0F7FU44_9ACTN</name>
<protein>
    <submittedName>
        <fullName evidence="1">Uncharacterized protein</fullName>
    </submittedName>
</protein>
<dbReference type="PATRIC" id="fig|408015.6.peg.1950"/>
<dbReference type="HOGENOM" id="CLU_1155839_0_0_11"/>
<reference evidence="1" key="1">
    <citation type="submission" date="2019-08" db="EMBL/GenBank/DDBJ databases">
        <title>Complete genome sequence of a mangrove-derived Streptomyces xiamenensis.</title>
        <authorList>
            <person name="Xu J."/>
        </authorList>
    </citation>
    <scope>NUCLEOTIDE SEQUENCE</scope>
    <source>
        <strain evidence="1">318</strain>
    </source>
</reference>
<dbReference type="EMBL" id="CP009922">
    <property type="protein sequence ID" value="AKG43303.1"/>
    <property type="molecule type" value="Genomic_DNA"/>
</dbReference>
<keyword evidence="2" id="KW-1185">Reference proteome</keyword>
<proteinExistence type="predicted"/>
<dbReference type="RefSeq" id="WP_148236088.1">
    <property type="nucleotide sequence ID" value="NZ_CP009922.3"/>
</dbReference>
<dbReference type="AlphaFoldDB" id="A0A0F7FU44"/>
<organism evidence="1 2">
    <name type="scientific">Streptomyces xiamenensis</name>
    <dbReference type="NCBI Taxonomy" id="408015"/>
    <lineage>
        <taxon>Bacteria</taxon>
        <taxon>Bacillati</taxon>
        <taxon>Actinomycetota</taxon>
        <taxon>Actinomycetes</taxon>
        <taxon>Kitasatosporales</taxon>
        <taxon>Streptomycetaceae</taxon>
        <taxon>Streptomyces</taxon>
    </lineage>
</organism>
<dbReference type="KEGG" id="sxi:SXIM_19190"/>
<evidence type="ECO:0000313" key="1">
    <source>
        <dbReference type="EMBL" id="AKG43303.1"/>
    </source>
</evidence>
<accession>A0A0F7FU44</accession>
<evidence type="ECO:0000313" key="2">
    <source>
        <dbReference type="Proteomes" id="UP000034034"/>
    </source>
</evidence>
<sequence length="241" mass="26149">MVIDENRLAALHNEAVTGNPEAARELGRLLCLLPDEPDGEAWPLPHWPGEPWLRAALTARPDDTSAAVLLAGVLAQQIELRYVLGDPDSAIARRQGEALHLYRAVLRTDPDHPTARAGLEVLRRPATALTSDDTYSYYRLDGTPPEGGTARLITPDPHELRWAARSLLGAADLALTVHTPADKPHTVQLPGGLLPADLPELPGPALPPGHPVRLTLDRAEVIAYYGYAAEPRSQRRSLSSR</sequence>
<dbReference type="STRING" id="408015.SXIM_19190"/>
<dbReference type="Proteomes" id="UP000034034">
    <property type="component" value="Chromosome"/>
</dbReference>